<keyword evidence="2" id="KW-0547">Nucleotide-binding</keyword>
<dbReference type="Gene3D" id="1.10.287.950">
    <property type="entry name" value="Methyl-accepting chemotaxis protein"/>
    <property type="match status" value="1"/>
</dbReference>
<dbReference type="OrthoDB" id="9807907at2"/>
<dbReference type="PANTHER" id="PTHR30595:SF6">
    <property type="entry name" value="SCHLAFEN ALBA-2 DOMAIN-CONTAINING PROTEIN"/>
    <property type="match status" value="1"/>
</dbReference>
<organism evidence="2 3">
    <name type="scientific">Spirosoma fluviale</name>
    <dbReference type="NCBI Taxonomy" id="1597977"/>
    <lineage>
        <taxon>Bacteria</taxon>
        <taxon>Pseudomonadati</taxon>
        <taxon>Bacteroidota</taxon>
        <taxon>Cytophagia</taxon>
        <taxon>Cytophagales</taxon>
        <taxon>Cytophagaceae</taxon>
        <taxon>Spirosoma</taxon>
    </lineage>
</organism>
<dbReference type="PANTHER" id="PTHR30595">
    <property type="entry name" value="GLPR-RELATED TRANSCRIPTIONAL REPRESSOR"/>
    <property type="match status" value="1"/>
</dbReference>
<sequence length="716" mass="80682">MYSAKELLDQLNSFDECNYIEAKSGTSIDRSIMETVCSFSNEPGMGGGYILLGVRQDDMELFPAYKPIVLTDPDKIQRDLASRCASEFNIPVRPDIEIEKVHGYYLLKVYISELALSQKPIYFKHKKLPEGAYRRIGSTDQSCTDDDMVLFYNHNESYDSGILSRTTFDDIDLESVLLYRKLRAEVNSSAEELTLDDKGLLISLGCANQEKSSFCLTVAGLILFGKATAQRRLMPMLRTDYIRVPGNEWVADPVNRFSNIDMRGPMLRMIYRAINTVADDLPRGFMLPEGEIQAQRTGLPTRVLREALVNAFMHRSYKVQQPLQIIRYSNRLEIVNPGFSLKSEEQLGEPGSKTRNPFIASVFHETNLAETKGSGIRTMRKLMEAGEMAPPTFESNHSANEFTARLLLHHFLGEEQLEWLSQFDSLGLNLDQKKALIFLKGVGAINNPTYRQIAGCDTLKASSDLRKLREFKLIEQKGKSTATYYIPSESLQKMNDSSVLLNDSKASSVAVKEKHTTSDLVDDARSLTDNTSDLADNARSITDNARSITDNARSITDNARSLTDDARSLTDDARSLTDNTSDLTDDARSLTDDARSLTDNTSDLTDDARSITDYARSITDNALERNYNGKEVPEELKQLINNLGKRKNEKVYIHNLIESLCSWQSLTLQELSQLLSRSPNHLFNQYVKPMLDSGDLEYIFPDMPKHPQQAYKAISK</sequence>
<dbReference type="InterPro" id="IPR038461">
    <property type="entry name" value="Schlafen_AlbA_2_dom_sf"/>
</dbReference>
<dbReference type="AlphaFoldDB" id="A0A286G3U7"/>
<dbReference type="EMBL" id="OCNH01000002">
    <property type="protein sequence ID" value="SOD90162.1"/>
    <property type="molecule type" value="Genomic_DNA"/>
</dbReference>
<dbReference type="Proteomes" id="UP000219452">
    <property type="component" value="Unassembled WGS sequence"/>
</dbReference>
<keyword evidence="2" id="KW-0347">Helicase</keyword>
<gene>
    <name evidence="2" type="ORF">SAMN06269250_3321</name>
</gene>
<dbReference type="Gene3D" id="3.30.950.30">
    <property type="entry name" value="Schlafen, AAA domain"/>
    <property type="match status" value="1"/>
</dbReference>
<dbReference type="Gene3D" id="3.30.565.60">
    <property type="match status" value="1"/>
</dbReference>
<keyword evidence="2" id="KW-0378">Hydrolase</keyword>
<proteinExistence type="predicted"/>
<dbReference type="InterPro" id="IPR007421">
    <property type="entry name" value="Schlafen_AlbA_2_dom"/>
</dbReference>
<dbReference type="InterPro" id="IPR038475">
    <property type="entry name" value="RecG_C_sf"/>
</dbReference>
<reference evidence="3" key="1">
    <citation type="submission" date="2017-09" db="EMBL/GenBank/DDBJ databases">
        <authorList>
            <person name="Varghese N."/>
            <person name="Submissions S."/>
        </authorList>
    </citation>
    <scope>NUCLEOTIDE SEQUENCE [LARGE SCALE GENOMIC DNA]</scope>
    <source>
        <strain evidence="3">DSM 29961</strain>
    </source>
</reference>
<name>A0A286G3U7_9BACT</name>
<dbReference type="Pfam" id="PF13749">
    <property type="entry name" value="HATPase_c_4"/>
    <property type="match status" value="1"/>
</dbReference>
<dbReference type="Pfam" id="PF04326">
    <property type="entry name" value="SLFN_AlbA_2"/>
    <property type="match status" value="1"/>
</dbReference>
<feature type="domain" description="Schlafen AlbA-2" evidence="1">
    <location>
        <begin position="17"/>
        <end position="143"/>
    </location>
</feature>
<accession>A0A286G3U7</accession>
<evidence type="ECO:0000313" key="2">
    <source>
        <dbReference type="EMBL" id="SOD90162.1"/>
    </source>
</evidence>
<keyword evidence="3" id="KW-1185">Reference proteome</keyword>
<dbReference type="SUPFAM" id="SSF58104">
    <property type="entry name" value="Methyl-accepting chemotaxis protein (MCP) signaling domain"/>
    <property type="match status" value="1"/>
</dbReference>
<keyword evidence="2" id="KW-0067">ATP-binding</keyword>
<evidence type="ECO:0000313" key="3">
    <source>
        <dbReference type="Proteomes" id="UP000219452"/>
    </source>
</evidence>
<protein>
    <submittedName>
        <fullName evidence="2">ATP-dependent DNA helicase RecG</fullName>
    </submittedName>
</protein>
<evidence type="ECO:0000259" key="1">
    <source>
        <dbReference type="Pfam" id="PF04326"/>
    </source>
</evidence>
<dbReference type="GO" id="GO:0004386">
    <property type="term" value="F:helicase activity"/>
    <property type="evidence" value="ECO:0007669"/>
    <property type="project" value="UniProtKB-KW"/>
</dbReference>